<dbReference type="Proteomes" id="UP000887159">
    <property type="component" value="Unassembled WGS sequence"/>
</dbReference>
<evidence type="ECO:0000313" key="2">
    <source>
        <dbReference type="Proteomes" id="UP000887159"/>
    </source>
</evidence>
<keyword evidence="2" id="KW-1185">Reference proteome</keyword>
<sequence length="101" mass="11256">MNSKFSSSHKCSRVVSGRERELSVTTGVRKLDPCHDEFSEPSSSTVHQVTLAWKKKTIISREGMDVCKRTVPFRHGGSLNSPRAASLRVKLVEGEDRLDVT</sequence>
<gene>
    <name evidence="1" type="ORF">TNCV_412251</name>
</gene>
<evidence type="ECO:0000313" key="1">
    <source>
        <dbReference type="EMBL" id="GFY06475.1"/>
    </source>
</evidence>
<dbReference type="AlphaFoldDB" id="A0A8X6S861"/>
<dbReference type="EMBL" id="BMAU01021260">
    <property type="protein sequence ID" value="GFY06475.1"/>
    <property type="molecule type" value="Genomic_DNA"/>
</dbReference>
<organism evidence="1 2">
    <name type="scientific">Trichonephila clavipes</name>
    <name type="common">Golden silk orbweaver</name>
    <name type="synonym">Nephila clavipes</name>
    <dbReference type="NCBI Taxonomy" id="2585209"/>
    <lineage>
        <taxon>Eukaryota</taxon>
        <taxon>Metazoa</taxon>
        <taxon>Ecdysozoa</taxon>
        <taxon>Arthropoda</taxon>
        <taxon>Chelicerata</taxon>
        <taxon>Arachnida</taxon>
        <taxon>Araneae</taxon>
        <taxon>Araneomorphae</taxon>
        <taxon>Entelegynae</taxon>
        <taxon>Araneoidea</taxon>
        <taxon>Nephilidae</taxon>
        <taxon>Trichonephila</taxon>
    </lineage>
</organism>
<protein>
    <submittedName>
        <fullName evidence="1">Uncharacterized protein</fullName>
    </submittedName>
</protein>
<proteinExistence type="predicted"/>
<comment type="caution">
    <text evidence="1">The sequence shown here is derived from an EMBL/GenBank/DDBJ whole genome shotgun (WGS) entry which is preliminary data.</text>
</comment>
<reference evidence="1" key="1">
    <citation type="submission" date="2020-08" db="EMBL/GenBank/DDBJ databases">
        <title>Multicomponent nature underlies the extraordinary mechanical properties of spider dragline silk.</title>
        <authorList>
            <person name="Kono N."/>
            <person name="Nakamura H."/>
            <person name="Mori M."/>
            <person name="Yoshida Y."/>
            <person name="Ohtoshi R."/>
            <person name="Malay A.D."/>
            <person name="Moran D.A.P."/>
            <person name="Tomita M."/>
            <person name="Numata K."/>
            <person name="Arakawa K."/>
        </authorList>
    </citation>
    <scope>NUCLEOTIDE SEQUENCE</scope>
</reference>
<name>A0A8X6S861_TRICX</name>
<accession>A0A8X6S861</accession>